<evidence type="ECO:0000313" key="2">
    <source>
        <dbReference type="EMBL" id="SUZ96332.1"/>
    </source>
</evidence>
<protein>
    <recommendedName>
        <fullName evidence="1">SMP-30/Gluconolactonase/LRE-like region domain-containing protein</fullName>
    </recommendedName>
</protein>
<dbReference type="SUPFAM" id="SSF63829">
    <property type="entry name" value="Calcium-dependent phosphotriesterase"/>
    <property type="match status" value="1"/>
</dbReference>
<dbReference type="InterPro" id="IPR005511">
    <property type="entry name" value="SMP-30"/>
</dbReference>
<accession>A0A381RWV3</accession>
<dbReference type="InterPro" id="IPR051262">
    <property type="entry name" value="SMP-30/CGR1_Lactonase"/>
</dbReference>
<dbReference type="PANTHER" id="PTHR47572">
    <property type="entry name" value="LIPOPROTEIN-RELATED"/>
    <property type="match status" value="1"/>
</dbReference>
<sequence length="290" mass="31489">MVGVVSGQAVAPSPLFIATPLTQVGVFTSGIEGPACDVDGNVYAVNYERQGTIGRIRPDGSGEIYVELPQGSVGNGIRFGSQREMYVADYVGHNVFEVQLRSRAITIYSHDDNMNQPNDLAMAPSGVLYASDPNWAEGSGQIWRIGLDGNATRLFGDMGTTNGIEVSPDGRTLYVGESDERVIWAFDIGVDGTVFGKRVFMRFADHGLDGLRSDVDGNLYVTRYGAGTVLKVSPSGRILQEVNVLGARPSNICLGGMDGRTAYVTEVEHRRLVQFRVDRPGLAWQRLRPE</sequence>
<dbReference type="InterPro" id="IPR011042">
    <property type="entry name" value="6-blade_b-propeller_TolB-like"/>
</dbReference>
<reference evidence="2" key="1">
    <citation type="submission" date="2018-05" db="EMBL/GenBank/DDBJ databases">
        <authorList>
            <person name="Lanie J.A."/>
            <person name="Ng W.-L."/>
            <person name="Kazmierczak K.M."/>
            <person name="Andrzejewski T.M."/>
            <person name="Davidsen T.M."/>
            <person name="Wayne K.J."/>
            <person name="Tettelin H."/>
            <person name="Glass J.I."/>
            <person name="Rusch D."/>
            <person name="Podicherti R."/>
            <person name="Tsui H.-C.T."/>
            <person name="Winkler M.E."/>
        </authorList>
    </citation>
    <scope>NUCLEOTIDE SEQUENCE</scope>
</reference>
<dbReference type="Gene3D" id="2.120.10.30">
    <property type="entry name" value="TolB, C-terminal domain"/>
    <property type="match status" value="1"/>
</dbReference>
<dbReference type="PRINTS" id="PR01790">
    <property type="entry name" value="SMP30FAMILY"/>
</dbReference>
<dbReference type="InterPro" id="IPR013658">
    <property type="entry name" value="SGL"/>
</dbReference>
<name>A0A381RWV3_9ZZZZ</name>
<organism evidence="2">
    <name type="scientific">marine metagenome</name>
    <dbReference type="NCBI Taxonomy" id="408172"/>
    <lineage>
        <taxon>unclassified sequences</taxon>
        <taxon>metagenomes</taxon>
        <taxon>ecological metagenomes</taxon>
    </lineage>
</organism>
<dbReference type="EMBL" id="UINC01002405">
    <property type="protein sequence ID" value="SUZ96332.1"/>
    <property type="molecule type" value="Genomic_DNA"/>
</dbReference>
<dbReference type="AlphaFoldDB" id="A0A381RWV3"/>
<evidence type="ECO:0000259" key="1">
    <source>
        <dbReference type="Pfam" id="PF08450"/>
    </source>
</evidence>
<proteinExistence type="predicted"/>
<dbReference type="PANTHER" id="PTHR47572:SF5">
    <property type="entry name" value="BLR2277 PROTEIN"/>
    <property type="match status" value="1"/>
</dbReference>
<gene>
    <name evidence="2" type="ORF">METZ01_LOCUS49186</name>
</gene>
<feature type="domain" description="SMP-30/Gluconolactonase/LRE-like region" evidence="1">
    <location>
        <begin position="32"/>
        <end position="266"/>
    </location>
</feature>
<dbReference type="Pfam" id="PF08450">
    <property type="entry name" value="SGL"/>
    <property type="match status" value="1"/>
</dbReference>